<dbReference type="RefSeq" id="WP_386050785.1">
    <property type="nucleotide sequence ID" value="NZ_JBHTKH010000001.1"/>
</dbReference>
<evidence type="ECO:0000256" key="8">
    <source>
        <dbReference type="HAMAP-Rule" id="MF_00169"/>
    </source>
</evidence>
<feature type="active site" description="Proton acceptor" evidence="8">
    <location>
        <position position="26"/>
    </location>
</feature>
<dbReference type="PANTHER" id="PTHR21272:SF3">
    <property type="entry name" value="CATABOLIC 3-DEHYDROQUINASE"/>
    <property type="match status" value="1"/>
</dbReference>
<keyword evidence="8" id="KW-0028">Amino-acid biosynthesis</keyword>
<evidence type="ECO:0000256" key="4">
    <source>
        <dbReference type="ARBA" id="ARBA00011193"/>
    </source>
</evidence>
<dbReference type="Proteomes" id="UP001597046">
    <property type="component" value="Unassembled WGS sequence"/>
</dbReference>
<feature type="binding site" evidence="8">
    <location>
        <begin position="104"/>
        <end position="105"/>
    </location>
    <ligand>
        <name>substrate</name>
    </ligand>
</feature>
<evidence type="ECO:0000256" key="3">
    <source>
        <dbReference type="ARBA" id="ARBA00011037"/>
    </source>
</evidence>
<comment type="similarity">
    <text evidence="3 8">Belongs to the type-II 3-dehydroquinase family.</text>
</comment>
<sequence length="155" mass="16730">MTAPQRIAVLNGPNLNLLGERQPEVYGHETLDDVRALCRRGADAAGLELDFRQSNHEGELVDAIQELRHSTVGLVVNAAAYTHTSVAIRDALAVVTAPVIEVHISNVHRREAFRGHSYLSDVVDGVIVGCGTQGYELAIARLVRLAADRAADSRS</sequence>
<dbReference type="EMBL" id="JBHTKH010000001">
    <property type="protein sequence ID" value="MFD1053389.1"/>
    <property type="molecule type" value="Genomic_DNA"/>
</dbReference>
<keyword evidence="10" id="KW-1185">Reference proteome</keyword>
<evidence type="ECO:0000256" key="5">
    <source>
        <dbReference type="ARBA" id="ARBA00012060"/>
    </source>
</evidence>
<reference evidence="10" key="1">
    <citation type="journal article" date="2019" name="Int. J. Syst. Evol. Microbiol.">
        <title>The Global Catalogue of Microorganisms (GCM) 10K type strain sequencing project: providing services to taxonomists for standard genome sequencing and annotation.</title>
        <authorList>
            <consortium name="The Broad Institute Genomics Platform"/>
            <consortium name="The Broad Institute Genome Sequencing Center for Infectious Disease"/>
            <person name="Wu L."/>
            <person name="Ma J."/>
        </authorList>
    </citation>
    <scope>NUCLEOTIDE SEQUENCE [LARGE SCALE GENOMIC DNA]</scope>
    <source>
        <strain evidence="10">CCUG 57508</strain>
    </source>
</reference>
<comment type="function">
    <text evidence="8">Catalyzes a trans-dehydration via an enolate intermediate.</text>
</comment>
<dbReference type="InterPro" id="IPR036441">
    <property type="entry name" value="DHquinase_II_sf"/>
</dbReference>
<dbReference type="NCBIfam" id="TIGR01088">
    <property type="entry name" value="aroQ"/>
    <property type="match status" value="1"/>
</dbReference>
<protein>
    <recommendedName>
        <fullName evidence="5 8">3-dehydroquinate dehydratase</fullName>
        <shortName evidence="8">3-dehydroquinase</shortName>
        <ecNumber evidence="5 8">4.2.1.10</ecNumber>
    </recommendedName>
    <alternativeName>
        <fullName evidence="8">Type II DHQase</fullName>
    </alternativeName>
</protein>
<comment type="pathway">
    <text evidence="2 8">Metabolic intermediate biosynthesis; chorismate biosynthesis; chorismate from D-erythrose 4-phosphate and phosphoenolpyruvate: step 3/7.</text>
</comment>
<dbReference type="GO" id="GO:0003855">
    <property type="term" value="F:3-dehydroquinate dehydratase activity"/>
    <property type="evidence" value="ECO:0007669"/>
    <property type="project" value="UniProtKB-EC"/>
</dbReference>
<comment type="caution">
    <text evidence="9">The sequence shown here is derived from an EMBL/GenBank/DDBJ whole genome shotgun (WGS) entry which is preliminary data.</text>
</comment>
<dbReference type="InterPro" id="IPR001874">
    <property type="entry name" value="DHquinase_II"/>
</dbReference>
<feature type="binding site" evidence="8">
    <location>
        <position position="77"/>
    </location>
    <ligand>
        <name>substrate</name>
    </ligand>
</feature>
<feature type="binding site" evidence="8">
    <location>
        <position position="114"/>
    </location>
    <ligand>
        <name>substrate</name>
    </ligand>
</feature>
<name>A0ABW3MVD7_9MICO</name>
<dbReference type="NCBIfam" id="NF003806">
    <property type="entry name" value="PRK05395.1-3"/>
    <property type="match status" value="1"/>
</dbReference>
<dbReference type="NCBIfam" id="NF003807">
    <property type="entry name" value="PRK05395.1-4"/>
    <property type="match status" value="1"/>
</dbReference>
<dbReference type="CDD" id="cd00466">
    <property type="entry name" value="DHQase_II"/>
    <property type="match status" value="1"/>
</dbReference>
<evidence type="ECO:0000313" key="10">
    <source>
        <dbReference type="Proteomes" id="UP001597046"/>
    </source>
</evidence>
<evidence type="ECO:0000256" key="7">
    <source>
        <dbReference type="ARBA" id="ARBA00023239"/>
    </source>
</evidence>
<comment type="catalytic activity">
    <reaction evidence="1 8">
        <text>3-dehydroquinate = 3-dehydroshikimate + H2O</text>
        <dbReference type="Rhea" id="RHEA:21096"/>
        <dbReference type="ChEBI" id="CHEBI:15377"/>
        <dbReference type="ChEBI" id="CHEBI:16630"/>
        <dbReference type="ChEBI" id="CHEBI:32364"/>
        <dbReference type="EC" id="4.2.1.10"/>
    </reaction>
</comment>
<evidence type="ECO:0000313" key="9">
    <source>
        <dbReference type="EMBL" id="MFD1053389.1"/>
    </source>
</evidence>
<proteinExistence type="inferred from homology"/>
<dbReference type="SUPFAM" id="SSF52304">
    <property type="entry name" value="Type II 3-dehydroquinate dehydratase"/>
    <property type="match status" value="1"/>
</dbReference>
<dbReference type="PANTHER" id="PTHR21272">
    <property type="entry name" value="CATABOLIC 3-DEHYDROQUINASE"/>
    <property type="match status" value="1"/>
</dbReference>
<keyword evidence="6 8" id="KW-0057">Aromatic amino acid biosynthesis</keyword>
<comment type="subunit">
    <text evidence="4 8">Homododecamer.</text>
</comment>
<dbReference type="Pfam" id="PF01220">
    <property type="entry name" value="DHquinase_II"/>
    <property type="match status" value="1"/>
</dbReference>
<accession>A0ABW3MVD7</accession>
<dbReference type="Gene3D" id="3.40.50.9100">
    <property type="entry name" value="Dehydroquinase, class II"/>
    <property type="match status" value="1"/>
</dbReference>
<feature type="site" description="Transition state stabilizer" evidence="8">
    <location>
        <position position="21"/>
    </location>
</feature>
<keyword evidence="7 8" id="KW-0456">Lyase</keyword>
<dbReference type="PIRSF" id="PIRSF001399">
    <property type="entry name" value="DHquinase_II"/>
    <property type="match status" value="1"/>
</dbReference>
<feature type="binding site" evidence="8">
    <location>
        <position position="83"/>
    </location>
    <ligand>
        <name>substrate</name>
    </ligand>
</feature>
<evidence type="ECO:0000256" key="2">
    <source>
        <dbReference type="ARBA" id="ARBA00004902"/>
    </source>
</evidence>
<dbReference type="InterPro" id="IPR018509">
    <property type="entry name" value="DHquinase_II_CS"/>
</dbReference>
<feature type="active site" description="Proton donor" evidence="8">
    <location>
        <position position="103"/>
    </location>
</feature>
<gene>
    <name evidence="8 9" type="primary">aroQ</name>
    <name evidence="9" type="ORF">ACFQ2V_03650</name>
</gene>
<evidence type="ECO:0000256" key="1">
    <source>
        <dbReference type="ARBA" id="ARBA00001864"/>
    </source>
</evidence>
<dbReference type="HAMAP" id="MF_00169">
    <property type="entry name" value="AroQ"/>
    <property type="match status" value="1"/>
</dbReference>
<organism evidence="9 10">
    <name type="scientific">Terrabacter terrigena</name>
    <dbReference type="NCBI Taxonomy" id="574718"/>
    <lineage>
        <taxon>Bacteria</taxon>
        <taxon>Bacillati</taxon>
        <taxon>Actinomycetota</taxon>
        <taxon>Actinomycetes</taxon>
        <taxon>Micrococcales</taxon>
        <taxon>Intrasporangiaceae</taxon>
        <taxon>Terrabacter</taxon>
    </lineage>
</organism>
<dbReference type="EC" id="4.2.1.10" evidence="5 8"/>
<feature type="binding site" evidence="8">
    <location>
        <position position="90"/>
    </location>
    <ligand>
        <name>substrate</name>
    </ligand>
</feature>
<dbReference type="NCBIfam" id="NF003805">
    <property type="entry name" value="PRK05395.1-2"/>
    <property type="match status" value="1"/>
</dbReference>
<evidence type="ECO:0000256" key="6">
    <source>
        <dbReference type="ARBA" id="ARBA00023141"/>
    </source>
</evidence>
<dbReference type="PROSITE" id="PS01029">
    <property type="entry name" value="DEHYDROQUINASE_II"/>
    <property type="match status" value="1"/>
</dbReference>